<keyword evidence="1" id="KW-0472">Membrane</keyword>
<feature type="transmembrane region" description="Helical" evidence="1">
    <location>
        <begin position="6"/>
        <end position="27"/>
    </location>
</feature>
<dbReference type="OrthoDB" id="5600183at2"/>
<evidence type="ECO:0000256" key="1">
    <source>
        <dbReference type="SAM" id="Phobius"/>
    </source>
</evidence>
<protein>
    <recommendedName>
        <fullName evidence="4">DUF2802 domain-containing protein</fullName>
    </recommendedName>
</protein>
<comment type="caution">
    <text evidence="2">The sequence shown here is derived from an EMBL/GenBank/DDBJ whole genome shotgun (WGS) entry which is preliminary data.</text>
</comment>
<keyword evidence="3" id="KW-1185">Reference proteome</keyword>
<proteinExistence type="predicted"/>
<name>A0A1E8FFD1_9ALTE</name>
<reference evidence="2 3" key="1">
    <citation type="submission" date="2016-09" db="EMBL/GenBank/DDBJ databases">
        <title>Alteromonas lipolytica, a new species isolated from sea water.</title>
        <authorList>
            <person name="Wu Y.-H."/>
            <person name="Cheng H."/>
            <person name="Xu X.-W."/>
        </authorList>
    </citation>
    <scope>NUCLEOTIDE SEQUENCE [LARGE SCALE GENOMIC DNA]</scope>
    <source>
        <strain evidence="2 3">JW12</strain>
    </source>
</reference>
<dbReference type="RefSeq" id="WP_070175552.1">
    <property type="nucleotide sequence ID" value="NZ_BMJR01000001.1"/>
</dbReference>
<gene>
    <name evidence="2" type="ORF">BFC17_13645</name>
</gene>
<accession>A0A1E8FFD1</accession>
<dbReference type="STRING" id="1856405.BFC17_13645"/>
<evidence type="ECO:0000313" key="3">
    <source>
        <dbReference type="Proteomes" id="UP000176037"/>
    </source>
</evidence>
<evidence type="ECO:0008006" key="4">
    <source>
        <dbReference type="Google" id="ProtNLM"/>
    </source>
</evidence>
<dbReference type="InterPro" id="IPR021244">
    <property type="entry name" value="DUF2802"/>
</dbReference>
<sequence length="141" mass="15254">MDVNLSLLIAVVALVVSVLLTTVIWLLGRRKLTQLSSELLHHQQQLSSMKKQLSITASTLEEVQARSIVVAKNTESTAAALADLHKQLTTLGEQDPESKVYQRAAAMLQSGASIDEVIHSCDLPEAEVQLLLKIHHPATGG</sequence>
<dbReference type="EMBL" id="MJIC01000010">
    <property type="protein sequence ID" value="OFI34634.1"/>
    <property type="molecule type" value="Genomic_DNA"/>
</dbReference>
<keyword evidence="1" id="KW-1133">Transmembrane helix</keyword>
<dbReference type="Pfam" id="PF10975">
    <property type="entry name" value="DUF2802"/>
    <property type="match status" value="1"/>
</dbReference>
<organism evidence="2 3">
    <name type="scientific">Alteromonas lipolytica</name>
    <dbReference type="NCBI Taxonomy" id="1856405"/>
    <lineage>
        <taxon>Bacteria</taxon>
        <taxon>Pseudomonadati</taxon>
        <taxon>Pseudomonadota</taxon>
        <taxon>Gammaproteobacteria</taxon>
        <taxon>Alteromonadales</taxon>
        <taxon>Alteromonadaceae</taxon>
        <taxon>Alteromonas/Salinimonas group</taxon>
        <taxon>Alteromonas</taxon>
    </lineage>
</organism>
<dbReference type="Proteomes" id="UP000176037">
    <property type="component" value="Unassembled WGS sequence"/>
</dbReference>
<keyword evidence="1" id="KW-0812">Transmembrane</keyword>
<dbReference type="AlphaFoldDB" id="A0A1E8FFD1"/>
<evidence type="ECO:0000313" key="2">
    <source>
        <dbReference type="EMBL" id="OFI34634.1"/>
    </source>
</evidence>